<evidence type="ECO:0000313" key="2">
    <source>
        <dbReference type="Proteomes" id="UP000831484"/>
    </source>
</evidence>
<proteinExistence type="predicted"/>
<protein>
    <submittedName>
        <fullName evidence="1">Uncharacterized protein</fullName>
    </submittedName>
</protein>
<geneLocation type="plasmid" evidence="1 2">
    <name>pdjl-6-4</name>
</geneLocation>
<dbReference type="EMBL" id="CP096567">
    <property type="protein sequence ID" value="UPU46647.1"/>
    <property type="molecule type" value="Genomic_DNA"/>
</dbReference>
<gene>
    <name evidence="1" type="ORF">M0639_31025</name>
</gene>
<accession>A0AB38RN88</accession>
<dbReference type="AlphaFoldDB" id="A0AB38RN88"/>
<name>A0AB38RN88_RHOSG</name>
<keyword evidence="2" id="KW-1185">Reference proteome</keyword>
<dbReference type="Proteomes" id="UP000831484">
    <property type="component" value="Plasmid pdjl-6-4"/>
</dbReference>
<keyword evidence="1" id="KW-0614">Plasmid</keyword>
<organism evidence="1 2">
    <name type="scientific">Rhodococcus qingshengii JCM 15477</name>
    <dbReference type="NCBI Taxonomy" id="1303681"/>
    <lineage>
        <taxon>Bacteria</taxon>
        <taxon>Bacillati</taxon>
        <taxon>Actinomycetota</taxon>
        <taxon>Actinomycetes</taxon>
        <taxon>Mycobacteriales</taxon>
        <taxon>Nocardiaceae</taxon>
        <taxon>Rhodococcus</taxon>
        <taxon>Rhodococcus erythropolis group</taxon>
    </lineage>
</organism>
<evidence type="ECO:0000313" key="1">
    <source>
        <dbReference type="EMBL" id="UPU46647.1"/>
    </source>
</evidence>
<sequence>MQTPPPAELNYNTWEGWLCDYIGGYDPAEVPRVFLWNLRDRLVDPETLQRAIHCIWVHHAGPAGLLDLPGIPKLTAELHQRLTPAEWNNLFAAAGGYFPIEQNDTGDGFDGPGCAKPTTLYRFAEDGSEAGWSWTATPANAEYFETGYSLERRHGHLWRVDNVDPDRLLAHFHTETKSGNPTNPQYIDEFVFEPRAYEIVRAY</sequence>
<dbReference type="RefSeq" id="WP_156525079.1">
    <property type="nucleotide sequence ID" value="NZ_CP096567.1"/>
</dbReference>
<reference evidence="2" key="1">
    <citation type="journal article" date="2022" name="Environ. Microbiol.">
        <title>Functional analysis, diversity, and distribution of carbendazim hydrolases MheI and CbmA, responsible for the initial step in carbendazim degradation.</title>
        <authorList>
            <person name="Zhang M."/>
            <person name="Bai X."/>
            <person name="Li Q."/>
            <person name="Zhang L."/>
            <person name="Zhu Q."/>
            <person name="Gao S."/>
            <person name="Ke Z."/>
            <person name="Jiang M."/>
            <person name="Hu J."/>
            <person name="Qiu J."/>
            <person name="Hong Q."/>
        </authorList>
    </citation>
    <scope>NUCLEOTIDE SEQUENCE [LARGE SCALE GENOMIC DNA]</scope>
    <source>
        <strain evidence="2">djl-6</strain>
    </source>
</reference>